<sequence length="269" mass="29178">MPAPSDITPGERLGTIRAAVDRWSAYAQQPQPVRPGSSLAADDAAFEVLPVSQVAWQGISSAIDHLDSFMDLLDGGKAHPLSPGTLARSGILGAAHALWVLDVPDREERQRRGLRLAHEDFKREQQLVTDMRDLMGDPTGTGQERIDILTEWMGRAVTVGTTTLNMTPAAVRRFTDTALIDEVAARYAEAVPDSGDIAVSYRMVWRIYSGSAHGLRWSAMLNAAIERNADGPGGNAYVTKDLSDLAMAASAVAIFAHRAIELYDEQRTP</sequence>
<keyword evidence="2" id="KW-1185">Reference proteome</keyword>
<accession>A0ABW3VTB7</accession>
<dbReference type="Proteomes" id="UP001597182">
    <property type="component" value="Unassembled WGS sequence"/>
</dbReference>
<dbReference type="RefSeq" id="WP_379653416.1">
    <property type="nucleotide sequence ID" value="NZ_JBHTMB010000331.1"/>
</dbReference>
<proteinExistence type="predicted"/>
<dbReference type="EMBL" id="JBHTMB010000331">
    <property type="protein sequence ID" value="MFD1238080.1"/>
    <property type="molecule type" value="Genomic_DNA"/>
</dbReference>
<name>A0ABW3VTB7_9PSEU</name>
<organism evidence="1 2">
    <name type="scientific">Pseudonocardia benzenivorans</name>
    <dbReference type="NCBI Taxonomy" id="228005"/>
    <lineage>
        <taxon>Bacteria</taxon>
        <taxon>Bacillati</taxon>
        <taxon>Actinomycetota</taxon>
        <taxon>Actinomycetes</taxon>
        <taxon>Pseudonocardiales</taxon>
        <taxon>Pseudonocardiaceae</taxon>
        <taxon>Pseudonocardia</taxon>
    </lineage>
</organism>
<evidence type="ECO:0000313" key="1">
    <source>
        <dbReference type="EMBL" id="MFD1238080.1"/>
    </source>
</evidence>
<gene>
    <name evidence="1" type="ORF">ACFQ34_32785</name>
</gene>
<comment type="caution">
    <text evidence="1">The sequence shown here is derived from an EMBL/GenBank/DDBJ whole genome shotgun (WGS) entry which is preliminary data.</text>
</comment>
<protein>
    <submittedName>
        <fullName evidence="1">Uncharacterized protein</fullName>
    </submittedName>
</protein>
<evidence type="ECO:0000313" key="2">
    <source>
        <dbReference type="Proteomes" id="UP001597182"/>
    </source>
</evidence>
<reference evidence="2" key="1">
    <citation type="journal article" date="2019" name="Int. J. Syst. Evol. Microbiol.">
        <title>The Global Catalogue of Microorganisms (GCM) 10K type strain sequencing project: providing services to taxonomists for standard genome sequencing and annotation.</title>
        <authorList>
            <consortium name="The Broad Institute Genomics Platform"/>
            <consortium name="The Broad Institute Genome Sequencing Center for Infectious Disease"/>
            <person name="Wu L."/>
            <person name="Ma J."/>
        </authorList>
    </citation>
    <scope>NUCLEOTIDE SEQUENCE [LARGE SCALE GENOMIC DNA]</scope>
    <source>
        <strain evidence="2">CCUG 49018</strain>
    </source>
</reference>